<dbReference type="EMBL" id="LGCL01000016">
    <property type="protein sequence ID" value="KPL78824.1"/>
    <property type="molecule type" value="Genomic_DNA"/>
</dbReference>
<gene>
    <name evidence="2" type="ORF">ADN00_06290</name>
</gene>
<accession>A0A0P6XF45</accession>
<reference evidence="2 3" key="1">
    <citation type="submission" date="2015-07" db="EMBL/GenBank/DDBJ databases">
        <title>Genome sequence of Ornatilinea apprima DSM 23815.</title>
        <authorList>
            <person name="Hemp J."/>
            <person name="Ward L.M."/>
            <person name="Pace L.A."/>
            <person name="Fischer W.W."/>
        </authorList>
    </citation>
    <scope>NUCLEOTIDE SEQUENCE [LARGE SCALE GENOMIC DNA]</scope>
    <source>
        <strain evidence="2 3">P3M-1</strain>
    </source>
</reference>
<dbReference type="InterPro" id="IPR052339">
    <property type="entry name" value="Fe-S_Maturation_MIP18"/>
</dbReference>
<dbReference type="OrthoDB" id="9805360at2"/>
<dbReference type="PANTHER" id="PTHR42831:SF1">
    <property type="entry name" value="FE-S PROTEIN MATURATION AUXILIARY FACTOR YITW"/>
    <property type="match status" value="1"/>
</dbReference>
<keyword evidence="3" id="KW-1185">Reference proteome</keyword>
<dbReference type="InterPro" id="IPR002744">
    <property type="entry name" value="MIP18-like"/>
</dbReference>
<evidence type="ECO:0000313" key="3">
    <source>
        <dbReference type="Proteomes" id="UP000050417"/>
    </source>
</evidence>
<sequence length="99" mass="11008">MNEKLIGAVLEKLREVMDPETGVDVVRMRLIENLVCDEDGDISYTFRPSSPLCPIAVPLAMEIIQAVSDVPGVNRQHMQVVDYVQADQLNALLKTILQS</sequence>
<proteinExistence type="predicted"/>
<dbReference type="PANTHER" id="PTHR42831">
    <property type="entry name" value="FE-S PROTEIN MATURATION AUXILIARY FACTOR YITW"/>
    <property type="match status" value="1"/>
</dbReference>
<dbReference type="SUPFAM" id="SSF117916">
    <property type="entry name" value="Fe-S cluster assembly (FSCA) domain-like"/>
    <property type="match status" value="1"/>
</dbReference>
<feature type="domain" description="MIP18 family-like" evidence="1">
    <location>
        <begin position="8"/>
        <end position="74"/>
    </location>
</feature>
<protein>
    <recommendedName>
        <fullName evidence="1">MIP18 family-like domain-containing protein</fullName>
    </recommendedName>
</protein>
<evidence type="ECO:0000259" key="1">
    <source>
        <dbReference type="Pfam" id="PF01883"/>
    </source>
</evidence>
<evidence type="ECO:0000313" key="2">
    <source>
        <dbReference type="EMBL" id="KPL78824.1"/>
    </source>
</evidence>
<dbReference type="InterPro" id="IPR034904">
    <property type="entry name" value="FSCA_dom_sf"/>
</dbReference>
<name>A0A0P6XF45_9CHLR</name>
<dbReference type="Gene3D" id="3.30.300.130">
    <property type="entry name" value="Fe-S cluster assembly (FSCA)"/>
    <property type="match status" value="1"/>
</dbReference>
<dbReference type="STRING" id="1134406.ADN00_06290"/>
<dbReference type="AlphaFoldDB" id="A0A0P6XF45"/>
<dbReference type="Proteomes" id="UP000050417">
    <property type="component" value="Unassembled WGS sequence"/>
</dbReference>
<dbReference type="RefSeq" id="WP_075062111.1">
    <property type="nucleotide sequence ID" value="NZ_LGCL01000016.1"/>
</dbReference>
<dbReference type="Pfam" id="PF01883">
    <property type="entry name" value="FeS_assembly_P"/>
    <property type="match status" value="1"/>
</dbReference>
<organism evidence="2 3">
    <name type="scientific">Ornatilinea apprima</name>
    <dbReference type="NCBI Taxonomy" id="1134406"/>
    <lineage>
        <taxon>Bacteria</taxon>
        <taxon>Bacillati</taxon>
        <taxon>Chloroflexota</taxon>
        <taxon>Anaerolineae</taxon>
        <taxon>Anaerolineales</taxon>
        <taxon>Anaerolineaceae</taxon>
        <taxon>Ornatilinea</taxon>
    </lineage>
</organism>
<comment type="caution">
    <text evidence="2">The sequence shown here is derived from an EMBL/GenBank/DDBJ whole genome shotgun (WGS) entry which is preliminary data.</text>
</comment>